<dbReference type="SUPFAM" id="SSF52540">
    <property type="entry name" value="P-loop containing nucleoside triphosphate hydrolases"/>
    <property type="match status" value="1"/>
</dbReference>
<dbReference type="InterPro" id="IPR050773">
    <property type="entry name" value="CbxX/CfxQ_RuBisCO_ESX"/>
</dbReference>
<reference evidence="1 2" key="1">
    <citation type="submission" date="2018-01" db="EMBL/GenBank/DDBJ databases">
        <title>Genome characterization of the sugarcane-associated fungus Trichoderma ghanense CCMA-1212 and their application in lignocelulose bioconversion.</title>
        <authorList>
            <person name="Steindorff A.S."/>
            <person name="Mendes T.D."/>
            <person name="Vilela E.S.D."/>
            <person name="Rodrigues D.S."/>
            <person name="Formighieri E.F."/>
            <person name="Melo I.S."/>
            <person name="Favaro L.C.L."/>
        </authorList>
    </citation>
    <scope>NUCLEOTIDE SEQUENCE [LARGE SCALE GENOMIC DNA]</scope>
    <source>
        <strain evidence="1 2">CCMA-1212</strain>
    </source>
</reference>
<dbReference type="InterPro" id="IPR027417">
    <property type="entry name" value="P-loop_NTPase"/>
</dbReference>
<dbReference type="RefSeq" id="XP_073559185.1">
    <property type="nucleotide sequence ID" value="XM_073702434.1"/>
</dbReference>
<name>A0ABY2H5P3_9HYPO</name>
<comment type="caution">
    <text evidence="1">The sequence shown here is derived from an EMBL/GenBank/DDBJ whole genome shotgun (WGS) entry which is preliminary data.</text>
</comment>
<dbReference type="PANTHER" id="PTHR43392:SF2">
    <property type="entry name" value="AAA-TYPE ATPASE FAMILY PROTEIN _ ANKYRIN REPEAT FAMILY PROTEIN"/>
    <property type="match status" value="1"/>
</dbReference>
<dbReference type="Proteomes" id="UP001642720">
    <property type="component" value="Unassembled WGS sequence"/>
</dbReference>
<dbReference type="GeneID" id="300576884"/>
<sequence length="322" mass="35514">MPAEIPGFETTKDMVLWEVRSLVGIDAVKELLDDINNRNGLLCKQGATVTEQRIHTVILGNTGTGKTSAGQLFGQYMRYNHMVGSETYKEVTGSQLLRIGSEKVEQLFRPPPVGPTAKRPRLLAINDMRPKQDLPFANNNPANFTLSRGCLHKGGVLFIDDADQLAGTHAGRDGQLILHILQEAMDLLLGDSFIVFEGFEEKMTPLLEQNPGLKARIPHIVRLEEFSDFQMLGMLLDLTSGRGRGRQGFSNAYAVRDLLDEMSRHQAKRLCTKYGLANIPSGRKVLFYLTKEDILGPDSGVAINIRELQAGNSPSATLEGIV</sequence>
<dbReference type="Gene3D" id="3.40.50.300">
    <property type="entry name" value="P-loop containing nucleotide triphosphate hydrolases"/>
    <property type="match status" value="1"/>
</dbReference>
<protein>
    <submittedName>
        <fullName evidence="1">Protein CbbX</fullName>
    </submittedName>
</protein>
<keyword evidence="2" id="KW-1185">Reference proteome</keyword>
<dbReference type="PANTHER" id="PTHR43392">
    <property type="entry name" value="AAA-TYPE ATPASE FAMILY PROTEIN / ANKYRIN REPEAT FAMILY PROTEIN"/>
    <property type="match status" value="1"/>
</dbReference>
<evidence type="ECO:0000313" key="2">
    <source>
        <dbReference type="Proteomes" id="UP001642720"/>
    </source>
</evidence>
<dbReference type="Gene3D" id="1.10.8.60">
    <property type="match status" value="1"/>
</dbReference>
<gene>
    <name evidence="1" type="ORF">CCMA1212_005158</name>
</gene>
<proteinExistence type="predicted"/>
<organism evidence="1 2">
    <name type="scientific">Trichoderma ghanense</name>
    <dbReference type="NCBI Taxonomy" id="65468"/>
    <lineage>
        <taxon>Eukaryota</taxon>
        <taxon>Fungi</taxon>
        <taxon>Dikarya</taxon>
        <taxon>Ascomycota</taxon>
        <taxon>Pezizomycotina</taxon>
        <taxon>Sordariomycetes</taxon>
        <taxon>Hypocreomycetidae</taxon>
        <taxon>Hypocreales</taxon>
        <taxon>Hypocreaceae</taxon>
        <taxon>Trichoderma</taxon>
    </lineage>
</organism>
<accession>A0ABY2H5P3</accession>
<dbReference type="EMBL" id="PPTA01000006">
    <property type="protein sequence ID" value="TFB02984.1"/>
    <property type="molecule type" value="Genomic_DNA"/>
</dbReference>
<evidence type="ECO:0000313" key="1">
    <source>
        <dbReference type="EMBL" id="TFB02984.1"/>
    </source>
</evidence>